<reference evidence="1 2" key="1">
    <citation type="submission" date="2024-01" db="EMBL/GenBank/DDBJ databases">
        <title>The complete chloroplast genome sequence of Lithospermum erythrorhizon: insights into the phylogenetic relationship among Boraginaceae species and the maternal lineages of purple gromwells.</title>
        <authorList>
            <person name="Okada T."/>
            <person name="Watanabe K."/>
        </authorList>
    </citation>
    <scope>NUCLEOTIDE SEQUENCE [LARGE SCALE GENOMIC DNA]</scope>
</reference>
<name>A0AAV3RJ94_LITER</name>
<protein>
    <submittedName>
        <fullName evidence="1">Uncharacterized protein</fullName>
    </submittedName>
</protein>
<organism evidence="1 2">
    <name type="scientific">Lithospermum erythrorhizon</name>
    <name type="common">Purple gromwell</name>
    <name type="synonym">Lithospermum officinale var. erythrorhizon</name>
    <dbReference type="NCBI Taxonomy" id="34254"/>
    <lineage>
        <taxon>Eukaryota</taxon>
        <taxon>Viridiplantae</taxon>
        <taxon>Streptophyta</taxon>
        <taxon>Embryophyta</taxon>
        <taxon>Tracheophyta</taxon>
        <taxon>Spermatophyta</taxon>
        <taxon>Magnoliopsida</taxon>
        <taxon>eudicotyledons</taxon>
        <taxon>Gunneridae</taxon>
        <taxon>Pentapetalae</taxon>
        <taxon>asterids</taxon>
        <taxon>lamiids</taxon>
        <taxon>Boraginales</taxon>
        <taxon>Boraginaceae</taxon>
        <taxon>Boraginoideae</taxon>
        <taxon>Lithospermeae</taxon>
        <taxon>Lithospermum</taxon>
    </lineage>
</organism>
<dbReference type="EMBL" id="BAABME010010161">
    <property type="protein sequence ID" value="GAA0176489.1"/>
    <property type="molecule type" value="Genomic_DNA"/>
</dbReference>
<accession>A0AAV3RJ94</accession>
<evidence type="ECO:0000313" key="2">
    <source>
        <dbReference type="Proteomes" id="UP001454036"/>
    </source>
</evidence>
<comment type="caution">
    <text evidence="1">The sequence shown here is derived from an EMBL/GenBank/DDBJ whole genome shotgun (WGS) entry which is preliminary data.</text>
</comment>
<dbReference type="AlphaFoldDB" id="A0AAV3RJ94"/>
<proteinExistence type="predicted"/>
<dbReference type="Proteomes" id="UP001454036">
    <property type="component" value="Unassembled WGS sequence"/>
</dbReference>
<evidence type="ECO:0000313" key="1">
    <source>
        <dbReference type="EMBL" id="GAA0176489.1"/>
    </source>
</evidence>
<sequence length="101" mass="11744">MNDIQRLDANAHLGLSERPAKHWSRSHFRCAVKCDILLNNICETLNKQILVAREKLLEDNKSNATAYSKVWNYGNEFEVYHANVKGCKYKCQKPEDLVDDY</sequence>
<keyword evidence="2" id="KW-1185">Reference proteome</keyword>
<gene>
    <name evidence="1" type="ORF">LIER_29470</name>
</gene>